<keyword evidence="1" id="KW-0805">Transcription regulation</keyword>
<dbReference type="Pfam" id="PF12625">
    <property type="entry name" value="Arabinose_bd"/>
    <property type="match status" value="1"/>
</dbReference>
<dbReference type="Gene3D" id="1.10.10.60">
    <property type="entry name" value="Homeodomain-like"/>
    <property type="match status" value="1"/>
</dbReference>
<dbReference type="RefSeq" id="WP_102649291.1">
    <property type="nucleotide sequence ID" value="NZ_PNYA01000043.1"/>
</dbReference>
<evidence type="ECO:0000256" key="4">
    <source>
        <dbReference type="SAM" id="MobiDB-lite"/>
    </source>
</evidence>
<dbReference type="EMBL" id="PNYA01000043">
    <property type="protein sequence ID" value="PMS14576.1"/>
    <property type="molecule type" value="Genomic_DNA"/>
</dbReference>
<dbReference type="PROSITE" id="PS01124">
    <property type="entry name" value="HTH_ARAC_FAMILY_2"/>
    <property type="match status" value="1"/>
</dbReference>
<evidence type="ECO:0000313" key="6">
    <source>
        <dbReference type="EMBL" id="PMS14576.1"/>
    </source>
</evidence>
<dbReference type="AlphaFoldDB" id="A0A2N7VBP0"/>
<dbReference type="PANTHER" id="PTHR47894:SF1">
    <property type="entry name" value="HTH-TYPE TRANSCRIPTIONAL REGULATOR VQSM"/>
    <property type="match status" value="1"/>
</dbReference>
<reference evidence="6 7" key="1">
    <citation type="submission" date="2018-01" db="EMBL/GenBank/DDBJ databases">
        <title>Whole genome analyses suggest that Burkholderia sensu lato contains two further novel genera in the rhizoxinica-symbiotica group Mycetohabitans gen. nov., and Trinickia gen. nov.: implications for the evolution of diazotrophy and nodulation in the Burkholderiaceae.</title>
        <authorList>
            <person name="Estrada-de los Santos P."/>
            <person name="Palmer M."/>
            <person name="Chavez-Ramirez B."/>
            <person name="Beukes C."/>
            <person name="Steenkamp E.T."/>
            <person name="Hirsch A.M."/>
            <person name="Manyaka P."/>
            <person name="Maluk M."/>
            <person name="Lafos M."/>
            <person name="Crook M."/>
            <person name="Gross E."/>
            <person name="Simon M.F."/>
            <person name="Bueno dos Reis Junior F."/>
            <person name="Poole P.S."/>
            <person name="Venter S.N."/>
            <person name="James E.K."/>
        </authorList>
    </citation>
    <scope>NUCLEOTIDE SEQUENCE [LARGE SCALE GENOMIC DNA]</scope>
    <source>
        <strain evidence="6 7">GIMN1.004</strain>
    </source>
</reference>
<evidence type="ECO:0000256" key="2">
    <source>
        <dbReference type="ARBA" id="ARBA00023125"/>
    </source>
</evidence>
<dbReference type="InterPro" id="IPR032687">
    <property type="entry name" value="AraC-type_N"/>
</dbReference>
<dbReference type="SMART" id="SM00342">
    <property type="entry name" value="HTH_ARAC"/>
    <property type="match status" value="1"/>
</dbReference>
<feature type="region of interest" description="Disordered" evidence="4">
    <location>
        <begin position="1"/>
        <end position="20"/>
    </location>
</feature>
<dbReference type="PANTHER" id="PTHR47894">
    <property type="entry name" value="HTH-TYPE TRANSCRIPTIONAL REGULATOR GADX"/>
    <property type="match status" value="1"/>
</dbReference>
<dbReference type="GO" id="GO:0003700">
    <property type="term" value="F:DNA-binding transcription factor activity"/>
    <property type="evidence" value="ECO:0007669"/>
    <property type="project" value="InterPro"/>
</dbReference>
<organism evidence="6 7">
    <name type="scientific">Trinickia dabaoshanensis</name>
    <dbReference type="NCBI Taxonomy" id="564714"/>
    <lineage>
        <taxon>Bacteria</taxon>
        <taxon>Pseudomonadati</taxon>
        <taxon>Pseudomonadota</taxon>
        <taxon>Betaproteobacteria</taxon>
        <taxon>Burkholderiales</taxon>
        <taxon>Burkholderiaceae</taxon>
        <taxon>Trinickia</taxon>
    </lineage>
</organism>
<protein>
    <submittedName>
        <fullName evidence="6">AraC family transcriptional regulator</fullName>
    </submittedName>
</protein>
<evidence type="ECO:0000256" key="3">
    <source>
        <dbReference type="ARBA" id="ARBA00023163"/>
    </source>
</evidence>
<keyword evidence="3" id="KW-0804">Transcription</keyword>
<dbReference type="GO" id="GO:0005829">
    <property type="term" value="C:cytosol"/>
    <property type="evidence" value="ECO:0007669"/>
    <property type="project" value="TreeGrafter"/>
</dbReference>
<dbReference type="InterPro" id="IPR009057">
    <property type="entry name" value="Homeodomain-like_sf"/>
</dbReference>
<comment type="caution">
    <text evidence="6">The sequence shown here is derived from an EMBL/GenBank/DDBJ whole genome shotgun (WGS) entry which is preliminary data.</text>
</comment>
<dbReference type="Pfam" id="PF12833">
    <property type="entry name" value="HTH_18"/>
    <property type="match status" value="1"/>
</dbReference>
<sequence length="381" mass="42607">MDRAGTTAVSAQAALEEPRRERLPRHALGVQLREHCFSPSKLAALVAVGRELGLDPHAVLDGTGLTPESIADPFTLTSSMQFLEAARNAVRLYREPDLGVRVGRRMHVSDYGMYGYALLCSETLRRAFDTAVKYHQLANPMLDIRWLERDDALVWVFPEREEIPLPDLDVPLYDFLIDLQFTVHVTLTKDIMGSWCVPARAGFMRAQPPHAPALAEALECPLAFDQPQNVLSYPASWLSRSPRLANSITAAQVSKHCAHQLEQLRWQAGITRRVYQELTRTPGQFPDIEQIAECLCMTSRTLRRKLEAEGTSYSELFTSVRKALAIDYLTTTSLGIDDIAQTLGFSDSVGFRHAFKRWTGKTPSEVRRTRSLGLDDAIGAV</sequence>
<evidence type="ECO:0000256" key="1">
    <source>
        <dbReference type="ARBA" id="ARBA00023015"/>
    </source>
</evidence>
<keyword evidence="2" id="KW-0238">DNA-binding</keyword>
<dbReference type="OrthoDB" id="6506763at2"/>
<dbReference type="GO" id="GO:0000976">
    <property type="term" value="F:transcription cis-regulatory region binding"/>
    <property type="evidence" value="ECO:0007669"/>
    <property type="project" value="TreeGrafter"/>
</dbReference>
<dbReference type="SUPFAM" id="SSF46689">
    <property type="entry name" value="Homeodomain-like"/>
    <property type="match status" value="1"/>
</dbReference>
<keyword evidence="7" id="KW-1185">Reference proteome</keyword>
<dbReference type="Proteomes" id="UP000235616">
    <property type="component" value="Unassembled WGS sequence"/>
</dbReference>
<evidence type="ECO:0000259" key="5">
    <source>
        <dbReference type="PROSITE" id="PS01124"/>
    </source>
</evidence>
<gene>
    <name evidence="6" type="ORF">C0Z18_31085</name>
</gene>
<evidence type="ECO:0000313" key="7">
    <source>
        <dbReference type="Proteomes" id="UP000235616"/>
    </source>
</evidence>
<name>A0A2N7VBP0_9BURK</name>
<accession>A0A2N7VBP0</accession>
<feature type="domain" description="HTH araC/xylS-type" evidence="5">
    <location>
        <begin position="272"/>
        <end position="369"/>
    </location>
</feature>
<proteinExistence type="predicted"/>
<dbReference type="InterPro" id="IPR018060">
    <property type="entry name" value="HTH_AraC"/>
</dbReference>